<dbReference type="PANTHER" id="PTHR34982:SF1">
    <property type="entry name" value="FLAGELLAR ASSEMBLY PROTEIN FLIH"/>
    <property type="match status" value="1"/>
</dbReference>
<evidence type="ECO:0000256" key="6">
    <source>
        <dbReference type="ARBA" id="ARBA00023225"/>
    </source>
</evidence>
<evidence type="ECO:0000313" key="10">
    <source>
        <dbReference type="Proteomes" id="UP001305702"/>
    </source>
</evidence>
<name>A0AA96LGX8_9BACL</name>
<dbReference type="Pfam" id="PF02108">
    <property type="entry name" value="FliH"/>
    <property type="match status" value="1"/>
</dbReference>
<keyword evidence="5" id="KW-0653">Protein transport</keyword>
<gene>
    <name evidence="9" type="ORF">MJA45_12155</name>
</gene>
<keyword evidence="4" id="KW-1005">Bacterial flagellum biogenesis</keyword>
<keyword evidence="6" id="KW-1006">Bacterial flagellum protein export</keyword>
<evidence type="ECO:0000259" key="8">
    <source>
        <dbReference type="Pfam" id="PF02108"/>
    </source>
</evidence>
<dbReference type="GO" id="GO:0015031">
    <property type="term" value="P:protein transport"/>
    <property type="evidence" value="ECO:0007669"/>
    <property type="project" value="UniProtKB-KW"/>
</dbReference>
<dbReference type="InterPro" id="IPR051472">
    <property type="entry name" value="T3SS_Stator/FliH"/>
</dbReference>
<comment type="similarity">
    <text evidence="2">Belongs to the FliH family.</text>
</comment>
<accession>A0AA96LGX8</accession>
<keyword evidence="7" id="KW-0175">Coiled coil</keyword>
<sequence>MSNLIKPNYYVSLEDSKIIDHLQLLARKLQATSRTVLSEEETAARQDELDRVYGTRDQILKDAEEMAEATMRQAAAEAQRLREETEADIRSWWEERRQSDEQEQEEAKSRGFEAGYQAGLEQARQSVREEYADSIQEAQTVLAQAYERKRQIIREAEPFLIELSTSIAEKIIQKQLSLSPDWILDLTRSQLARKRDKGIVTLCVAPKHFTFFKEAREEFEMVMDSQAELQIVPDATVSDEGCVIRTDFGSMDARIDTQLQQIKETLRQIALRSEAGTDHDELS</sequence>
<dbReference type="GO" id="GO:0005829">
    <property type="term" value="C:cytosol"/>
    <property type="evidence" value="ECO:0007669"/>
    <property type="project" value="TreeGrafter"/>
</dbReference>
<evidence type="ECO:0000313" key="9">
    <source>
        <dbReference type="EMBL" id="WNQ13732.1"/>
    </source>
</evidence>
<evidence type="ECO:0000256" key="7">
    <source>
        <dbReference type="SAM" id="Coils"/>
    </source>
</evidence>
<organism evidence="9 10">
    <name type="scientific">Paenibacillus aurantius</name>
    <dbReference type="NCBI Taxonomy" id="2918900"/>
    <lineage>
        <taxon>Bacteria</taxon>
        <taxon>Bacillati</taxon>
        <taxon>Bacillota</taxon>
        <taxon>Bacilli</taxon>
        <taxon>Bacillales</taxon>
        <taxon>Paenibacillaceae</taxon>
        <taxon>Paenibacillus</taxon>
    </lineage>
</organism>
<reference evidence="9 10" key="1">
    <citation type="submission" date="2022-02" db="EMBL/GenBank/DDBJ databases">
        <title>Paenibacillus sp. MBLB1776 Whole Genome Shotgun Sequencing.</title>
        <authorList>
            <person name="Hwang C.Y."/>
            <person name="Cho E.-S."/>
            <person name="Seo M.-J."/>
        </authorList>
    </citation>
    <scope>NUCLEOTIDE SEQUENCE [LARGE SCALE GENOMIC DNA]</scope>
    <source>
        <strain evidence="9 10">MBLB1776</strain>
    </source>
</reference>
<proteinExistence type="inferred from homology"/>
<feature type="coiled-coil region" evidence="7">
    <location>
        <begin position="128"/>
        <end position="155"/>
    </location>
</feature>
<evidence type="ECO:0000256" key="5">
    <source>
        <dbReference type="ARBA" id="ARBA00022927"/>
    </source>
</evidence>
<dbReference type="PANTHER" id="PTHR34982">
    <property type="entry name" value="YOP PROTEINS TRANSLOCATION PROTEIN L"/>
    <property type="match status" value="1"/>
</dbReference>
<evidence type="ECO:0000256" key="2">
    <source>
        <dbReference type="ARBA" id="ARBA00006602"/>
    </source>
</evidence>
<keyword evidence="3" id="KW-0813">Transport</keyword>
<evidence type="ECO:0000256" key="3">
    <source>
        <dbReference type="ARBA" id="ARBA00022448"/>
    </source>
</evidence>
<dbReference type="EMBL" id="CP130318">
    <property type="protein sequence ID" value="WNQ13732.1"/>
    <property type="molecule type" value="Genomic_DNA"/>
</dbReference>
<dbReference type="GO" id="GO:0044781">
    <property type="term" value="P:bacterial-type flagellum organization"/>
    <property type="evidence" value="ECO:0007669"/>
    <property type="project" value="UniProtKB-KW"/>
</dbReference>
<evidence type="ECO:0000256" key="4">
    <source>
        <dbReference type="ARBA" id="ARBA00022795"/>
    </source>
</evidence>
<dbReference type="KEGG" id="paun:MJA45_12155"/>
<feature type="domain" description="Flagellar assembly protein FliH/Type III secretion system HrpE" evidence="8">
    <location>
        <begin position="136"/>
        <end position="262"/>
    </location>
</feature>
<evidence type="ECO:0000256" key="1">
    <source>
        <dbReference type="ARBA" id="ARBA00003041"/>
    </source>
</evidence>
<dbReference type="InterPro" id="IPR018035">
    <property type="entry name" value="Flagellar_FliH/T3SS_HrpE"/>
</dbReference>
<keyword evidence="10" id="KW-1185">Reference proteome</keyword>
<dbReference type="AlphaFoldDB" id="A0AA96LGX8"/>
<dbReference type="RefSeq" id="WP_315607514.1">
    <property type="nucleotide sequence ID" value="NZ_CP130318.1"/>
</dbReference>
<protein>
    <submittedName>
        <fullName evidence="9">FliH/SctL family protein</fullName>
    </submittedName>
</protein>
<comment type="function">
    <text evidence="1">Needed for flagellar regrowth and assembly.</text>
</comment>
<dbReference type="Proteomes" id="UP001305702">
    <property type="component" value="Chromosome"/>
</dbReference>